<dbReference type="OrthoDB" id="538216at2759"/>
<organism evidence="3 4">
    <name type="scientific">Armadillidium nasatum</name>
    <dbReference type="NCBI Taxonomy" id="96803"/>
    <lineage>
        <taxon>Eukaryota</taxon>
        <taxon>Metazoa</taxon>
        <taxon>Ecdysozoa</taxon>
        <taxon>Arthropoda</taxon>
        <taxon>Crustacea</taxon>
        <taxon>Multicrustacea</taxon>
        <taxon>Malacostraca</taxon>
        <taxon>Eumalacostraca</taxon>
        <taxon>Peracarida</taxon>
        <taxon>Isopoda</taxon>
        <taxon>Oniscidea</taxon>
        <taxon>Crinocheta</taxon>
        <taxon>Armadillidiidae</taxon>
        <taxon>Armadillidium</taxon>
    </lineage>
</organism>
<dbReference type="Pfam" id="PF01476">
    <property type="entry name" value="LysM"/>
    <property type="match status" value="1"/>
</dbReference>
<dbReference type="PROSITE" id="PS51782">
    <property type="entry name" value="LYSM"/>
    <property type="match status" value="1"/>
</dbReference>
<dbReference type="Proteomes" id="UP000326759">
    <property type="component" value="Unassembled WGS sequence"/>
</dbReference>
<accession>A0A5N5TK73</accession>
<dbReference type="SMART" id="SM00257">
    <property type="entry name" value="LysM"/>
    <property type="match status" value="1"/>
</dbReference>
<gene>
    <name evidence="3" type="primary">lysmd3</name>
    <name evidence="3" type="ORF">Anas_05960</name>
</gene>
<evidence type="ECO:0000313" key="3">
    <source>
        <dbReference type="EMBL" id="KAB7506565.1"/>
    </source>
</evidence>
<dbReference type="PANTHER" id="PTHR20932:SF13">
    <property type="entry name" value="LD36653P"/>
    <property type="match status" value="1"/>
</dbReference>
<dbReference type="SUPFAM" id="SSF54106">
    <property type="entry name" value="LysM domain"/>
    <property type="match status" value="1"/>
</dbReference>
<dbReference type="Gene3D" id="3.10.350.10">
    <property type="entry name" value="LysM domain"/>
    <property type="match status" value="1"/>
</dbReference>
<dbReference type="AlphaFoldDB" id="A0A5N5TK73"/>
<protein>
    <submittedName>
        <fullName evidence="3">LysM and putative peptidoglycan-binding domain-containing protein 3</fullName>
    </submittedName>
</protein>
<keyword evidence="4" id="KW-1185">Reference proteome</keyword>
<evidence type="ECO:0000259" key="2">
    <source>
        <dbReference type="PROSITE" id="PS51782"/>
    </source>
</evidence>
<reference evidence="3 4" key="1">
    <citation type="journal article" date="2019" name="PLoS Biol.">
        <title>Sex chromosomes control vertical transmission of feminizing Wolbachia symbionts in an isopod.</title>
        <authorList>
            <person name="Becking T."/>
            <person name="Chebbi M.A."/>
            <person name="Giraud I."/>
            <person name="Moumen B."/>
            <person name="Laverre T."/>
            <person name="Caubet Y."/>
            <person name="Peccoud J."/>
            <person name="Gilbert C."/>
            <person name="Cordaux R."/>
        </authorList>
    </citation>
    <scope>NUCLEOTIDE SEQUENCE [LARGE SCALE GENOMIC DNA]</scope>
    <source>
        <strain evidence="3">ANa2</strain>
        <tissue evidence="3">Whole body excluding digestive tract and cuticle</tissue>
    </source>
</reference>
<feature type="region of interest" description="Disordered" evidence="1">
    <location>
        <begin position="19"/>
        <end position="53"/>
    </location>
</feature>
<dbReference type="EMBL" id="SEYY01000748">
    <property type="protein sequence ID" value="KAB7506565.1"/>
    <property type="molecule type" value="Genomic_DNA"/>
</dbReference>
<proteinExistence type="predicted"/>
<sequence length="243" mass="27582">MSMNSKTFPSHVHRNYKYKRLSDSDKDEESGDNSKETIELLNRGSKKNSSKLDNSLKTCEFDTIFEKPIQQGESLTSISIKYRISVSDLKRINKLQKETEFYALNTLKIPVKTNSVLYEILQEECLKKNTSQSLANSGPKLSSSSEIESDADIPVGVISINQICREKETRKEAKHFLMNMQKDLKKLQEKTITYKGSLDEAAETLNSVAFSPLDEKTYGCSGADWDLSWWKVLTVGGVIIEKY</sequence>
<dbReference type="InterPro" id="IPR036779">
    <property type="entry name" value="LysM_dom_sf"/>
</dbReference>
<dbReference type="PANTHER" id="PTHR20932">
    <property type="entry name" value="LYSM AND PUTATIVE PEPTIDOGLYCAN-BINDING DOMAIN-CONTAINING PROTEIN"/>
    <property type="match status" value="1"/>
</dbReference>
<name>A0A5N5TK73_9CRUS</name>
<evidence type="ECO:0000313" key="4">
    <source>
        <dbReference type="Proteomes" id="UP000326759"/>
    </source>
</evidence>
<feature type="domain" description="LysM" evidence="2">
    <location>
        <begin position="65"/>
        <end position="109"/>
    </location>
</feature>
<dbReference type="InterPro" id="IPR045030">
    <property type="entry name" value="LYSM1-4"/>
</dbReference>
<comment type="caution">
    <text evidence="3">The sequence shown here is derived from an EMBL/GenBank/DDBJ whole genome shotgun (WGS) entry which is preliminary data.</text>
</comment>
<evidence type="ECO:0000256" key="1">
    <source>
        <dbReference type="SAM" id="MobiDB-lite"/>
    </source>
</evidence>
<dbReference type="InterPro" id="IPR018392">
    <property type="entry name" value="LysM"/>
</dbReference>